<evidence type="ECO:0000313" key="6">
    <source>
        <dbReference type="Proteomes" id="UP000821853"/>
    </source>
</evidence>
<dbReference type="EMBL" id="JABSTR010000007">
    <property type="protein sequence ID" value="KAH9375606.1"/>
    <property type="molecule type" value="Genomic_DNA"/>
</dbReference>
<dbReference type="PROSITE" id="PS50279">
    <property type="entry name" value="BPTI_KUNITZ_2"/>
    <property type="match status" value="1"/>
</dbReference>
<evidence type="ECO:0000256" key="2">
    <source>
        <dbReference type="ARBA" id="ARBA00022900"/>
    </source>
</evidence>
<dbReference type="Proteomes" id="UP000821853">
    <property type="component" value="Chromosome 5"/>
</dbReference>
<sequence length="203" mass="22290">MSAAASAAGANEFEASAMKADDEEVGAGAGGTVGGVPRFCSFRPHSGYCSAGVRRYYWDRRSSKCRQFHYNGRFGNSNNFATLAECRRFCDIRESRCKNQHHGSLIRSENAASAMHRGPSAHTVTVKSWVRTLRQHAHPVHVIPLRTRDRWGQVWGVLDAFLQMDSENDGPAPLTGPPTLACRGAAPGLLVVRRKYVLVLSPH</sequence>
<dbReference type="AlphaFoldDB" id="A0A9J6GB32"/>
<keyword evidence="6" id="KW-1185">Reference proteome</keyword>
<dbReference type="InterPro" id="IPR002223">
    <property type="entry name" value="Kunitz_BPTI"/>
</dbReference>
<dbReference type="PRINTS" id="PR00759">
    <property type="entry name" value="BASICPTASE"/>
</dbReference>
<evidence type="ECO:0000256" key="1">
    <source>
        <dbReference type="ARBA" id="ARBA00022690"/>
    </source>
</evidence>
<dbReference type="CDD" id="cd00109">
    <property type="entry name" value="Kunitz-type"/>
    <property type="match status" value="1"/>
</dbReference>
<protein>
    <recommendedName>
        <fullName evidence="4">BPTI/Kunitz inhibitor domain-containing protein</fullName>
    </recommendedName>
</protein>
<proteinExistence type="predicted"/>
<dbReference type="Pfam" id="PF00014">
    <property type="entry name" value="Kunitz_BPTI"/>
    <property type="match status" value="1"/>
</dbReference>
<evidence type="ECO:0000259" key="4">
    <source>
        <dbReference type="PROSITE" id="PS50279"/>
    </source>
</evidence>
<keyword evidence="2" id="KW-0722">Serine protease inhibitor</keyword>
<gene>
    <name evidence="5" type="ORF">HPB48_021936</name>
</gene>
<dbReference type="SMART" id="SM00131">
    <property type="entry name" value="KU"/>
    <property type="match status" value="1"/>
</dbReference>
<dbReference type="InterPro" id="IPR036880">
    <property type="entry name" value="Kunitz_BPTI_sf"/>
</dbReference>
<dbReference type="SUPFAM" id="SSF57362">
    <property type="entry name" value="BPTI-like"/>
    <property type="match status" value="1"/>
</dbReference>
<dbReference type="GO" id="GO:0005615">
    <property type="term" value="C:extracellular space"/>
    <property type="evidence" value="ECO:0007669"/>
    <property type="project" value="TreeGrafter"/>
</dbReference>
<comment type="caution">
    <text evidence="5">The sequence shown here is derived from an EMBL/GenBank/DDBJ whole genome shotgun (WGS) entry which is preliminary data.</text>
</comment>
<keyword evidence="3" id="KW-1015">Disulfide bond</keyword>
<evidence type="ECO:0000313" key="5">
    <source>
        <dbReference type="EMBL" id="KAH9375606.1"/>
    </source>
</evidence>
<dbReference type="PANTHER" id="PTHR10083">
    <property type="entry name" value="KUNITZ-TYPE PROTEASE INHIBITOR-RELATED"/>
    <property type="match status" value="1"/>
</dbReference>
<dbReference type="OrthoDB" id="6436269at2759"/>
<dbReference type="GO" id="GO:0004867">
    <property type="term" value="F:serine-type endopeptidase inhibitor activity"/>
    <property type="evidence" value="ECO:0007669"/>
    <property type="project" value="UniProtKB-KW"/>
</dbReference>
<dbReference type="Gene3D" id="4.10.410.10">
    <property type="entry name" value="Pancreatic trypsin inhibitor Kunitz domain"/>
    <property type="match status" value="1"/>
</dbReference>
<dbReference type="PANTHER" id="PTHR10083:SF374">
    <property type="entry name" value="BPTI_KUNITZ INHIBITOR DOMAIN-CONTAINING PROTEIN"/>
    <property type="match status" value="1"/>
</dbReference>
<feature type="domain" description="BPTI/Kunitz inhibitor" evidence="4">
    <location>
        <begin position="40"/>
        <end position="90"/>
    </location>
</feature>
<organism evidence="5 6">
    <name type="scientific">Haemaphysalis longicornis</name>
    <name type="common">Bush tick</name>
    <dbReference type="NCBI Taxonomy" id="44386"/>
    <lineage>
        <taxon>Eukaryota</taxon>
        <taxon>Metazoa</taxon>
        <taxon>Ecdysozoa</taxon>
        <taxon>Arthropoda</taxon>
        <taxon>Chelicerata</taxon>
        <taxon>Arachnida</taxon>
        <taxon>Acari</taxon>
        <taxon>Parasitiformes</taxon>
        <taxon>Ixodida</taxon>
        <taxon>Ixodoidea</taxon>
        <taxon>Ixodidae</taxon>
        <taxon>Haemaphysalinae</taxon>
        <taxon>Haemaphysalis</taxon>
    </lineage>
</organism>
<keyword evidence="1" id="KW-0646">Protease inhibitor</keyword>
<accession>A0A9J6GB32</accession>
<name>A0A9J6GB32_HAELO</name>
<reference evidence="5 6" key="1">
    <citation type="journal article" date="2020" name="Cell">
        <title>Large-Scale Comparative Analyses of Tick Genomes Elucidate Their Genetic Diversity and Vector Capacities.</title>
        <authorList>
            <consortium name="Tick Genome and Microbiome Consortium (TIGMIC)"/>
            <person name="Jia N."/>
            <person name="Wang J."/>
            <person name="Shi W."/>
            <person name="Du L."/>
            <person name="Sun Y."/>
            <person name="Zhan W."/>
            <person name="Jiang J.F."/>
            <person name="Wang Q."/>
            <person name="Zhang B."/>
            <person name="Ji P."/>
            <person name="Bell-Sakyi L."/>
            <person name="Cui X.M."/>
            <person name="Yuan T.T."/>
            <person name="Jiang B.G."/>
            <person name="Yang W.F."/>
            <person name="Lam T.T."/>
            <person name="Chang Q.C."/>
            <person name="Ding S.J."/>
            <person name="Wang X.J."/>
            <person name="Zhu J.G."/>
            <person name="Ruan X.D."/>
            <person name="Zhao L."/>
            <person name="Wei J.T."/>
            <person name="Ye R.Z."/>
            <person name="Que T.C."/>
            <person name="Du C.H."/>
            <person name="Zhou Y.H."/>
            <person name="Cheng J.X."/>
            <person name="Dai P.F."/>
            <person name="Guo W.B."/>
            <person name="Han X.H."/>
            <person name="Huang E.J."/>
            <person name="Li L.F."/>
            <person name="Wei W."/>
            <person name="Gao Y.C."/>
            <person name="Liu J.Z."/>
            <person name="Shao H.Z."/>
            <person name="Wang X."/>
            <person name="Wang C.C."/>
            <person name="Yang T.C."/>
            <person name="Huo Q.B."/>
            <person name="Li W."/>
            <person name="Chen H.Y."/>
            <person name="Chen S.E."/>
            <person name="Zhou L.G."/>
            <person name="Ni X.B."/>
            <person name="Tian J.H."/>
            <person name="Sheng Y."/>
            <person name="Liu T."/>
            <person name="Pan Y.S."/>
            <person name="Xia L.Y."/>
            <person name="Li J."/>
            <person name="Zhao F."/>
            <person name="Cao W.C."/>
        </authorList>
    </citation>
    <scope>NUCLEOTIDE SEQUENCE [LARGE SCALE GENOMIC DNA]</scope>
    <source>
        <strain evidence="5">HaeL-2018</strain>
    </source>
</reference>
<evidence type="ECO:0000256" key="3">
    <source>
        <dbReference type="ARBA" id="ARBA00023157"/>
    </source>
</evidence>
<dbReference type="InterPro" id="IPR050098">
    <property type="entry name" value="TFPI/VKTCI-like"/>
</dbReference>
<dbReference type="VEuPathDB" id="VectorBase:HLOH_047299"/>